<dbReference type="STRING" id="180088.A0A1J8QGH7"/>
<organism evidence="2 3">
    <name type="scientific">Rhizopogon vesiculosus</name>
    <dbReference type="NCBI Taxonomy" id="180088"/>
    <lineage>
        <taxon>Eukaryota</taxon>
        <taxon>Fungi</taxon>
        <taxon>Dikarya</taxon>
        <taxon>Basidiomycota</taxon>
        <taxon>Agaricomycotina</taxon>
        <taxon>Agaricomycetes</taxon>
        <taxon>Agaricomycetidae</taxon>
        <taxon>Boletales</taxon>
        <taxon>Suillineae</taxon>
        <taxon>Rhizopogonaceae</taxon>
        <taxon>Rhizopogon</taxon>
    </lineage>
</organism>
<reference evidence="2 3" key="1">
    <citation type="submission" date="2016-03" db="EMBL/GenBank/DDBJ databases">
        <title>Comparative genomics of the ectomycorrhizal sister species Rhizopogon vinicolor and Rhizopogon vesiculosus (Basidiomycota: Boletales) reveals a divergence of the mating type B locus.</title>
        <authorList>
            <person name="Mujic A.B."/>
            <person name="Kuo A."/>
            <person name="Tritt A."/>
            <person name="Lipzen A."/>
            <person name="Chen C."/>
            <person name="Johnson J."/>
            <person name="Sharma A."/>
            <person name="Barry K."/>
            <person name="Grigoriev I.V."/>
            <person name="Spatafora J.W."/>
        </authorList>
    </citation>
    <scope>NUCLEOTIDE SEQUENCE [LARGE SCALE GENOMIC DNA]</scope>
    <source>
        <strain evidence="2 3">AM-OR11-056</strain>
    </source>
</reference>
<proteinExistence type="predicted"/>
<keyword evidence="1" id="KW-1133">Transmembrane helix</keyword>
<evidence type="ECO:0000313" key="2">
    <source>
        <dbReference type="EMBL" id="OJA10844.1"/>
    </source>
</evidence>
<dbReference type="AlphaFoldDB" id="A0A1J8QGH7"/>
<comment type="caution">
    <text evidence="2">The sequence shown here is derived from an EMBL/GenBank/DDBJ whole genome shotgun (WGS) entry which is preliminary data.</text>
</comment>
<name>A0A1J8QGH7_9AGAM</name>
<dbReference type="Proteomes" id="UP000183567">
    <property type="component" value="Unassembled WGS sequence"/>
</dbReference>
<gene>
    <name evidence="2" type="ORF">AZE42_12263</name>
</gene>
<protein>
    <submittedName>
        <fullName evidence="2">Uncharacterized protein</fullName>
    </submittedName>
</protein>
<evidence type="ECO:0000313" key="3">
    <source>
        <dbReference type="Proteomes" id="UP000183567"/>
    </source>
</evidence>
<feature type="non-terminal residue" evidence="2">
    <location>
        <position position="191"/>
    </location>
</feature>
<sequence>MSVELLLMRRVCKMYNNNRYIIGILHLFAVAQCAGMAISAWMVVPGLSPSPTCVMIESLLGQIYLGASTIVINLCLLAMILWRYFRGNWQEPLCSYLKITIDPLLSLTGRLVLDKERFFHELQNNNELTEVDLDDLEPPDDSDGVCAARPSDSKVIPTDVDIAFDSESGVGTEEDITDERLCDLVDDALLS</sequence>
<keyword evidence="1" id="KW-0472">Membrane</keyword>
<accession>A0A1J8QGH7</accession>
<dbReference type="OrthoDB" id="2637653at2759"/>
<keyword evidence="3" id="KW-1185">Reference proteome</keyword>
<feature type="transmembrane region" description="Helical" evidence="1">
    <location>
        <begin position="63"/>
        <end position="82"/>
    </location>
</feature>
<dbReference type="EMBL" id="LVVM01005372">
    <property type="protein sequence ID" value="OJA10844.1"/>
    <property type="molecule type" value="Genomic_DNA"/>
</dbReference>
<feature type="transmembrane region" description="Helical" evidence="1">
    <location>
        <begin position="20"/>
        <end position="43"/>
    </location>
</feature>
<evidence type="ECO:0000256" key="1">
    <source>
        <dbReference type="SAM" id="Phobius"/>
    </source>
</evidence>
<keyword evidence="1" id="KW-0812">Transmembrane</keyword>